<dbReference type="PANTHER" id="PTHR31480">
    <property type="entry name" value="BIFUNCTIONAL LYCOPENE CYCLASE/PHYTOENE SYNTHASE"/>
    <property type="match status" value="1"/>
</dbReference>
<dbReference type="Proteomes" id="UP000011693">
    <property type="component" value="Unassembled WGS sequence"/>
</dbReference>
<keyword evidence="2" id="KW-0808">Transferase</keyword>
<dbReference type="RefSeq" id="WP_006165744.1">
    <property type="nucleotide sequence ID" value="NZ_AOIN01000017.1"/>
</dbReference>
<dbReference type="InterPro" id="IPR002060">
    <property type="entry name" value="Squ/phyt_synthse"/>
</dbReference>
<dbReference type="EMBL" id="AOIN01000017">
    <property type="protein sequence ID" value="ELZ05341.1"/>
    <property type="molecule type" value="Genomic_DNA"/>
</dbReference>
<dbReference type="STRING" id="1227492.C482_02286"/>
<dbReference type="SUPFAM" id="SSF48576">
    <property type="entry name" value="Terpenoid synthases"/>
    <property type="match status" value="1"/>
</dbReference>
<dbReference type="OrthoDB" id="305023at2157"/>
<dbReference type="InterPro" id="IPR033904">
    <property type="entry name" value="Trans_IPPS_HH"/>
</dbReference>
<comment type="caution">
    <text evidence="4">The sequence shown here is derived from an EMBL/GenBank/DDBJ whole genome shotgun (WGS) entry which is preliminary data.</text>
</comment>
<evidence type="ECO:0000256" key="2">
    <source>
        <dbReference type="ARBA" id="ARBA00022679"/>
    </source>
</evidence>
<dbReference type="PROSITE" id="PS01045">
    <property type="entry name" value="SQUALEN_PHYTOEN_SYN_2"/>
    <property type="match status" value="1"/>
</dbReference>
<dbReference type="GO" id="GO:0004311">
    <property type="term" value="F:geranylgeranyl diphosphate synthase activity"/>
    <property type="evidence" value="ECO:0007669"/>
    <property type="project" value="InterPro"/>
</dbReference>
<dbReference type="SFLD" id="SFLDG01018">
    <property type="entry name" value="Squalene/Phytoene_Synthase_Lik"/>
    <property type="match status" value="1"/>
</dbReference>
<dbReference type="AlphaFoldDB" id="M0B350"/>
<reference evidence="4 5" key="1">
    <citation type="journal article" date="2014" name="PLoS Genet.">
        <title>Phylogenetically driven sequencing of extremely halophilic archaea reveals strategies for static and dynamic osmo-response.</title>
        <authorList>
            <person name="Becker E.A."/>
            <person name="Seitzer P.M."/>
            <person name="Tritt A."/>
            <person name="Larsen D."/>
            <person name="Krusor M."/>
            <person name="Yao A.I."/>
            <person name="Wu D."/>
            <person name="Madern D."/>
            <person name="Eisen J.A."/>
            <person name="Darling A.E."/>
            <person name="Facciotti M.T."/>
        </authorList>
    </citation>
    <scope>NUCLEOTIDE SEQUENCE [LARGE SCALE GENOMIC DNA]</scope>
    <source>
        <strain evidence="4 5">JCM 10990</strain>
    </source>
</reference>
<dbReference type="GO" id="GO:0051996">
    <property type="term" value="F:squalene synthase [NAD(P)H] activity"/>
    <property type="evidence" value="ECO:0007669"/>
    <property type="project" value="InterPro"/>
</dbReference>
<dbReference type="SFLD" id="SFLDG01212">
    <property type="entry name" value="Phytoene_synthase_like"/>
    <property type="match status" value="1"/>
</dbReference>
<accession>M0B350</accession>
<organism evidence="4 5">
    <name type="scientific">Natrialba chahannaoensis JCM 10990</name>
    <dbReference type="NCBI Taxonomy" id="1227492"/>
    <lineage>
        <taxon>Archaea</taxon>
        <taxon>Methanobacteriati</taxon>
        <taxon>Methanobacteriota</taxon>
        <taxon>Stenosarchaea group</taxon>
        <taxon>Halobacteria</taxon>
        <taxon>Halobacteriales</taxon>
        <taxon>Natrialbaceae</taxon>
        <taxon>Natrialba</taxon>
    </lineage>
</organism>
<dbReference type="Pfam" id="PF00494">
    <property type="entry name" value="SQS_PSY"/>
    <property type="match status" value="1"/>
</dbReference>
<protein>
    <submittedName>
        <fullName evidence="4">Phytoene synthase</fullName>
    </submittedName>
</protein>
<dbReference type="InterPro" id="IPR044843">
    <property type="entry name" value="Trans_IPPS_bact-type"/>
</dbReference>
<proteinExistence type="predicted"/>
<comment type="pathway">
    <text evidence="1">Carotenoid biosynthesis; phytoene biosynthesis.</text>
</comment>
<dbReference type="SFLD" id="SFLDS00005">
    <property type="entry name" value="Isoprenoid_Synthase_Type_I"/>
    <property type="match status" value="1"/>
</dbReference>
<dbReference type="GO" id="GO:0016117">
    <property type="term" value="P:carotenoid biosynthetic process"/>
    <property type="evidence" value="ECO:0007669"/>
    <property type="project" value="UniProtKB-KW"/>
</dbReference>
<dbReference type="FunFam" id="1.10.600.10:FF:000020">
    <property type="entry name" value="Phytoene synthase"/>
    <property type="match status" value="1"/>
</dbReference>
<dbReference type="InterPro" id="IPR019845">
    <property type="entry name" value="Squalene/phytoene_synthase_CS"/>
</dbReference>
<evidence type="ECO:0000256" key="1">
    <source>
        <dbReference type="ARBA" id="ARBA00004684"/>
    </source>
</evidence>
<gene>
    <name evidence="4" type="ORF">C482_02286</name>
</gene>
<dbReference type="PATRIC" id="fig|1227492.4.peg.450"/>
<dbReference type="InterPro" id="IPR008949">
    <property type="entry name" value="Isoprenoid_synthase_dom_sf"/>
</dbReference>
<keyword evidence="5" id="KW-1185">Reference proteome</keyword>
<dbReference type="Gene3D" id="1.10.600.10">
    <property type="entry name" value="Farnesyl Diphosphate Synthase"/>
    <property type="match status" value="1"/>
</dbReference>
<dbReference type="CDD" id="cd00683">
    <property type="entry name" value="Trans_IPPS_HH"/>
    <property type="match status" value="1"/>
</dbReference>
<evidence type="ECO:0000313" key="4">
    <source>
        <dbReference type="EMBL" id="ELZ05341.1"/>
    </source>
</evidence>
<evidence type="ECO:0000313" key="5">
    <source>
        <dbReference type="Proteomes" id="UP000011693"/>
    </source>
</evidence>
<name>M0B350_9EURY</name>
<dbReference type="PROSITE" id="PS01044">
    <property type="entry name" value="SQUALEN_PHYTOEN_SYN_1"/>
    <property type="match status" value="1"/>
</dbReference>
<keyword evidence="3" id="KW-0125">Carotenoid biosynthesis</keyword>
<evidence type="ECO:0000256" key="3">
    <source>
        <dbReference type="ARBA" id="ARBA00022746"/>
    </source>
</evidence>
<sequence length="320" mass="36513">MQQEHIDASKRIQRQTGKTFYLATKFLPQRVRHATHVLYAFFRIADEIVDDAEGVPPDTQRAELETLRAQALGEIDPEDPVLEAFQTLCERYEIPDEEINVFIDAMATDITKSRYETAAELDDYMRGSAAAVGVMMTAIMEPEPEFPETARPHAIKLGEAFQLTNFLRDVREDILDRDRIYLPQETLRKHGVSDAQIEALEFDESFAAAMAEELQRTEARYRAGVAGIRYLPDDCQFPVLVAAVLYAEHHALIRAQGYDVLTSEPSLSTARKLRCVLQTRWHWQWNRDPEAVFQRVSAVPAADASRETRHSEHGERTPIQ</sequence>